<name>A0A2H3J2A6_WOLCO</name>
<dbReference type="PANTHER" id="PTHR15396:SF1">
    <property type="entry name" value="RIBONUCLEASE P PROTEIN SUBUNIT P40"/>
    <property type="match status" value="1"/>
</dbReference>
<evidence type="ECO:0000313" key="1">
    <source>
        <dbReference type="EMBL" id="PCH36316.1"/>
    </source>
</evidence>
<dbReference type="GO" id="GO:0001682">
    <property type="term" value="P:tRNA 5'-leader removal"/>
    <property type="evidence" value="ECO:0007669"/>
    <property type="project" value="InterPro"/>
</dbReference>
<dbReference type="EMBL" id="KB467876">
    <property type="protein sequence ID" value="PCH36316.1"/>
    <property type="molecule type" value="Genomic_DNA"/>
</dbReference>
<dbReference type="PANTHER" id="PTHR15396">
    <property type="entry name" value="RIBONUCLEASE P PROTEIN SUBUNIT P40"/>
    <property type="match status" value="1"/>
</dbReference>
<dbReference type="GO" id="GO:0030681">
    <property type="term" value="C:multimeric ribonuclease P complex"/>
    <property type="evidence" value="ECO:0007669"/>
    <property type="project" value="TreeGrafter"/>
</dbReference>
<proteinExistence type="predicted"/>
<gene>
    <name evidence="1" type="ORF">WOLCODRAFT_140331</name>
</gene>
<dbReference type="Proteomes" id="UP000218811">
    <property type="component" value="Unassembled WGS sequence"/>
</dbReference>
<accession>A0A2H3J2A6</accession>
<dbReference type="Pfam" id="PF08584">
    <property type="entry name" value="Ribonuc_P_40"/>
    <property type="match status" value="1"/>
</dbReference>
<dbReference type="GO" id="GO:0004526">
    <property type="term" value="F:ribonuclease P activity"/>
    <property type="evidence" value="ECO:0007669"/>
    <property type="project" value="TreeGrafter"/>
</dbReference>
<dbReference type="OrthoDB" id="63112at2759"/>
<dbReference type="GO" id="GO:0000172">
    <property type="term" value="C:ribonuclease MRP complex"/>
    <property type="evidence" value="ECO:0007669"/>
    <property type="project" value="TreeGrafter"/>
</dbReference>
<dbReference type="InterPro" id="IPR013893">
    <property type="entry name" value="RNase_P_Rpp40"/>
</dbReference>
<dbReference type="STRING" id="742152.A0A2H3J2A6"/>
<sequence length="373" mass="40007">MNVPTMSNRRTMVTTGTTSPAAALRALAPVHPFTQQLDVVVASSDADDALAALRTTYYSCACTLTRFIEYARPLVRGLKGGSDVLALGMPGPDSTDTWSLDARGVLTLAVDKITYEGLGIVGERLPWEECRGTYVISLSLAHDDSVTALAPLGVAPLNKKQHAALADWDARRGPWRVLYTLQAGPHANPLEDSLEHVVSPTVTALPAIHLPTASLHARAPHDADAQTEWEEDISALFEWTGMACLHSQRLRAGDATDPYIAVYAPPAPASVADAAHIRWTGLLSPSFVEDVATALINSERRARDTLAAVAAHGVPTAPAAYVHADTKRAALRAPWAGAEDTWCMLLGKDVESREEGDAWALAESVGKWDKRWG</sequence>
<dbReference type="GO" id="GO:0000447">
    <property type="term" value="P:endonucleolytic cleavage in ITS1 to separate SSU-rRNA from 5.8S rRNA and LSU-rRNA from tricistronic rRNA transcript (SSU-rRNA, 5.8S rRNA, LSU-rRNA)"/>
    <property type="evidence" value="ECO:0007669"/>
    <property type="project" value="TreeGrafter"/>
</dbReference>
<dbReference type="OMA" id="EWVGMAC"/>
<organism evidence="1 2">
    <name type="scientific">Wolfiporia cocos (strain MD-104)</name>
    <name type="common">Brown rot fungus</name>
    <dbReference type="NCBI Taxonomy" id="742152"/>
    <lineage>
        <taxon>Eukaryota</taxon>
        <taxon>Fungi</taxon>
        <taxon>Dikarya</taxon>
        <taxon>Basidiomycota</taxon>
        <taxon>Agaricomycotina</taxon>
        <taxon>Agaricomycetes</taxon>
        <taxon>Polyporales</taxon>
        <taxon>Phaeolaceae</taxon>
        <taxon>Wolfiporia</taxon>
    </lineage>
</organism>
<dbReference type="GO" id="GO:0000171">
    <property type="term" value="F:ribonuclease MRP activity"/>
    <property type="evidence" value="ECO:0007669"/>
    <property type="project" value="TreeGrafter"/>
</dbReference>
<evidence type="ECO:0000313" key="2">
    <source>
        <dbReference type="Proteomes" id="UP000218811"/>
    </source>
</evidence>
<keyword evidence="2" id="KW-1185">Reference proteome</keyword>
<dbReference type="AlphaFoldDB" id="A0A2H3J2A6"/>
<protein>
    <submittedName>
        <fullName evidence="1">Uncharacterized protein</fullName>
    </submittedName>
</protein>
<reference evidence="1 2" key="1">
    <citation type="journal article" date="2012" name="Science">
        <title>The Paleozoic origin of enzymatic lignin decomposition reconstructed from 31 fungal genomes.</title>
        <authorList>
            <person name="Floudas D."/>
            <person name="Binder M."/>
            <person name="Riley R."/>
            <person name="Barry K."/>
            <person name="Blanchette R.A."/>
            <person name="Henrissat B."/>
            <person name="Martinez A.T."/>
            <person name="Otillar R."/>
            <person name="Spatafora J.W."/>
            <person name="Yadav J.S."/>
            <person name="Aerts A."/>
            <person name="Benoit I."/>
            <person name="Boyd A."/>
            <person name="Carlson A."/>
            <person name="Copeland A."/>
            <person name="Coutinho P.M."/>
            <person name="de Vries R.P."/>
            <person name="Ferreira P."/>
            <person name="Findley K."/>
            <person name="Foster B."/>
            <person name="Gaskell J."/>
            <person name="Glotzer D."/>
            <person name="Gorecki P."/>
            <person name="Heitman J."/>
            <person name="Hesse C."/>
            <person name="Hori C."/>
            <person name="Igarashi K."/>
            <person name="Jurgens J.A."/>
            <person name="Kallen N."/>
            <person name="Kersten P."/>
            <person name="Kohler A."/>
            <person name="Kuees U."/>
            <person name="Kumar T.K.A."/>
            <person name="Kuo A."/>
            <person name="LaButti K."/>
            <person name="Larrondo L.F."/>
            <person name="Lindquist E."/>
            <person name="Ling A."/>
            <person name="Lombard V."/>
            <person name="Lucas S."/>
            <person name="Lundell T."/>
            <person name="Martin R."/>
            <person name="McLaughlin D.J."/>
            <person name="Morgenstern I."/>
            <person name="Morin E."/>
            <person name="Murat C."/>
            <person name="Nagy L.G."/>
            <person name="Nolan M."/>
            <person name="Ohm R.A."/>
            <person name="Patyshakuliyeva A."/>
            <person name="Rokas A."/>
            <person name="Ruiz-Duenas F.J."/>
            <person name="Sabat G."/>
            <person name="Salamov A."/>
            <person name="Samejima M."/>
            <person name="Schmutz J."/>
            <person name="Slot J.C."/>
            <person name="St John F."/>
            <person name="Stenlid J."/>
            <person name="Sun H."/>
            <person name="Sun S."/>
            <person name="Syed K."/>
            <person name="Tsang A."/>
            <person name="Wiebenga A."/>
            <person name="Young D."/>
            <person name="Pisabarro A."/>
            <person name="Eastwood D.C."/>
            <person name="Martin F."/>
            <person name="Cullen D."/>
            <person name="Grigoriev I.V."/>
            <person name="Hibbett D.S."/>
        </authorList>
    </citation>
    <scope>NUCLEOTIDE SEQUENCE [LARGE SCALE GENOMIC DNA]</scope>
    <source>
        <strain evidence="1 2">MD-104</strain>
    </source>
</reference>